<dbReference type="SUPFAM" id="SSF54928">
    <property type="entry name" value="RNA-binding domain, RBD"/>
    <property type="match status" value="1"/>
</dbReference>
<keyword evidence="4" id="KW-0694">RNA-binding</keyword>
<protein>
    <submittedName>
        <fullName evidence="8">RNA exonuclease 5 isoform X2</fullName>
    </submittedName>
</protein>
<dbReference type="InterPro" id="IPR036397">
    <property type="entry name" value="RNaseH_sf"/>
</dbReference>
<dbReference type="Gene3D" id="3.30.420.10">
    <property type="entry name" value="Ribonuclease H-like superfamily/Ribonuclease H"/>
    <property type="match status" value="1"/>
</dbReference>
<dbReference type="GeneID" id="110082207"/>
<evidence type="ECO:0000256" key="4">
    <source>
        <dbReference type="PROSITE-ProRule" id="PRU00176"/>
    </source>
</evidence>
<evidence type="ECO:0000256" key="5">
    <source>
        <dbReference type="SAM" id="MobiDB-lite"/>
    </source>
</evidence>
<reference evidence="8" key="1">
    <citation type="submission" date="2025-08" db="UniProtKB">
        <authorList>
            <consortium name="RefSeq"/>
        </authorList>
    </citation>
    <scope>IDENTIFICATION</scope>
</reference>
<dbReference type="Proteomes" id="UP001652642">
    <property type="component" value="Chromosome 13"/>
</dbReference>
<dbReference type="InterPro" id="IPR013520">
    <property type="entry name" value="Ribonucl_H"/>
</dbReference>
<feature type="domain" description="RRM" evidence="6">
    <location>
        <begin position="494"/>
        <end position="568"/>
    </location>
</feature>
<dbReference type="InterPro" id="IPR035979">
    <property type="entry name" value="RBD_domain_sf"/>
</dbReference>
<dbReference type="PANTHER" id="PTHR12801:SF82">
    <property type="entry name" value="RNA EXONUCLEASE 5"/>
    <property type="match status" value="1"/>
</dbReference>
<dbReference type="InterPro" id="IPR012337">
    <property type="entry name" value="RNaseH-like_sf"/>
</dbReference>
<dbReference type="InterPro" id="IPR000504">
    <property type="entry name" value="RRM_dom"/>
</dbReference>
<dbReference type="InterPro" id="IPR047021">
    <property type="entry name" value="REXO1/3/4-like"/>
</dbReference>
<keyword evidence="2" id="KW-0378">Hydrolase</keyword>
<dbReference type="Pfam" id="PF00076">
    <property type="entry name" value="RRM_1"/>
    <property type="match status" value="1"/>
</dbReference>
<dbReference type="SMART" id="SM00479">
    <property type="entry name" value="EXOIII"/>
    <property type="match status" value="1"/>
</dbReference>
<keyword evidence="3 8" id="KW-0269">Exonuclease</keyword>
<name>A0ABM5EZS5_9SAUR</name>
<feature type="region of interest" description="Disordered" evidence="5">
    <location>
        <begin position="1"/>
        <end position="37"/>
    </location>
</feature>
<keyword evidence="1" id="KW-0540">Nuclease</keyword>
<sequence>MATATQVMKNKRKHEGNENGETLQKMNKKRKISQGNGCQKEQNVAVLSKEKKPRLSVATFGKGCEIDYDQLFEFLKYSALGKQCGATQPSWCRIHHRRHLAGVVVVVLHEVGQLHFYQSYLQFKHLRKTFRHRFLLPPLSNDFMEKLSGARMKGNCQITSQEVEKNPIVEKYGEECQGLSRYLLTPEEMCSYDYPLEGCENCSHFVPTCCNSPATDKSPLFGLDCEMCLTDKGSELTRISVVDSSGQCVMDELVKPKLPIRNYLTSYSGITEKLLLPVTITLADIQARLRDLLPADAVLVGHSLNFDLRALEMVHPHVIDTSLLFARKGGRRFKLKFLAEAVLGKEIQHDDGAGHNPTEDARSALELAQYFIDKGPRKVAELNLETQLVGQRQAGKGKNGVLPTQKNRVQKRTGGPIQSLLDILHSMDQKTLLLGEESETASYDSQHQVLQRALEEVPRSSFSVVQFALDSRHVTSTLTAAGGSKMRRKLDSMLTVYAGPFGKDVCLKSVKRAFKRYGHIRSIRIIPETFKPHICVQYEVLEAAQLAVDHLNGAKIGGSRIKVQRPITEITLDGERLVKELEKDAENKTIIYLAGVGKTQNEADLQEELGYLKDLCSVFLPRDPGTGRQRNYCFLSQRITQLTSCISVSIY</sequence>
<keyword evidence="7" id="KW-1185">Reference proteome</keyword>
<evidence type="ECO:0000313" key="7">
    <source>
        <dbReference type="Proteomes" id="UP001652642"/>
    </source>
</evidence>
<dbReference type="SUPFAM" id="SSF53098">
    <property type="entry name" value="Ribonuclease H-like"/>
    <property type="match status" value="1"/>
</dbReference>
<dbReference type="RefSeq" id="XP_072838647.1">
    <property type="nucleotide sequence ID" value="XM_072982546.1"/>
</dbReference>
<evidence type="ECO:0000256" key="1">
    <source>
        <dbReference type="ARBA" id="ARBA00022722"/>
    </source>
</evidence>
<evidence type="ECO:0000256" key="2">
    <source>
        <dbReference type="ARBA" id="ARBA00022801"/>
    </source>
</evidence>
<organism evidence="7 8">
    <name type="scientific">Pogona vitticeps</name>
    <name type="common">central bearded dragon</name>
    <dbReference type="NCBI Taxonomy" id="103695"/>
    <lineage>
        <taxon>Eukaryota</taxon>
        <taxon>Metazoa</taxon>
        <taxon>Chordata</taxon>
        <taxon>Craniata</taxon>
        <taxon>Vertebrata</taxon>
        <taxon>Euteleostomi</taxon>
        <taxon>Lepidosauria</taxon>
        <taxon>Squamata</taxon>
        <taxon>Bifurcata</taxon>
        <taxon>Unidentata</taxon>
        <taxon>Episquamata</taxon>
        <taxon>Toxicofera</taxon>
        <taxon>Iguania</taxon>
        <taxon>Acrodonta</taxon>
        <taxon>Agamidae</taxon>
        <taxon>Amphibolurinae</taxon>
        <taxon>Pogona</taxon>
    </lineage>
</organism>
<dbReference type="InterPro" id="IPR012677">
    <property type="entry name" value="Nucleotide-bd_a/b_plait_sf"/>
</dbReference>
<evidence type="ECO:0000313" key="8">
    <source>
        <dbReference type="RefSeq" id="XP_072838647.1"/>
    </source>
</evidence>
<evidence type="ECO:0000256" key="3">
    <source>
        <dbReference type="ARBA" id="ARBA00022839"/>
    </source>
</evidence>
<dbReference type="CDD" id="cd06145">
    <property type="entry name" value="REX1_like"/>
    <property type="match status" value="1"/>
</dbReference>
<dbReference type="GO" id="GO:0004527">
    <property type="term" value="F:exonuclease activity"/>
    <property type="evidence" value="ECO:0007669"/>
    <property type="project" value="UniProtKB-KW"/>
</dbReference>
<evidence type="ECO:0000259" key="6">
    <source>
        <dbReference type="PROSITE" id="PS50102"/>
    </source>
</evidence>
<gene>
    <name evidence="8" type="primary">REXO5</name>
</gene>
<accession>A0ABM5EZS5</accession>
<proteinExistence type="predicted"/>
<dbReference type="Gene3D" id="3.30.70.330">
    <property type="match status" value="1"/>
</dbReference>
<dbReference type="InterPro" id="IPR034922">
    <property type="entry name" value="REX1-like_exo"/>
</dbReference>
<dbReference type="PROSITE" id="PS50102">
    <property type="entry name" value="RRM"/>
    <property type="match status" value="1"/>
</dbReference>
<dbReference type="PANTHER" id="PTHR12801">
    <property type="entry name" value="RNA EXONUCLEASE REXO1 / RECO3 FAMILY MEMBER-RELATED"/>
    <property type="match status" value="1"/>
</dbReference>
<dbReference type="SMART" id="SM00360">
    <property type="entry name" value="RRM"/>
    <property type="match status" value="2"/>
</dbReference>